<dbReference type="PANTHER" id="PTHR42077">
    <property type="entry name" value="YALI0F30239P"/>
    <property type="match status" value="1"/>
</dbReference>
<organism evidence="3 4">
    <name type="scientific">Capronia epimyces CBS 606.96</name>
    <dbReference type="NCBI Taxonomy" id="1182542"/>
    <lineage>
        <taxon>Eukaryota</taxon>
        <taxon>Fungi</taxon>
        <taxon>Dikarya</taxon>
        <taxon>Ascomycota</taxon>
        <taxon>Pezizomycotina</taxon>
        <taxon>Eurotiomycetes</taxon>
        <taxon>Chaetothyriomycetidae</taxon>
        <taxon>Chaetothyriales</taxon>
        <taxon>Herpotrichiellaceae</taxon>
        <taxon>Capronia</taxon>
    </lineage>
</organism>
<evidence type="ECO:0000313" key="3">
    <source>
        <dbReference type="EMBL" id="EXJ84932.1"/>
    </source>
</evidence>
<reference evidence="3 4" key="1">
    <citation type="submission" date="2013-03" db="EMBL/GenBank/DDBJ databases">
        <title>The Genome Sequence of Capronia epimyces CBS 606.96.</title>
        <authorList>
            <consortium name="The Broad Institute Genomics Platform"/>
            <person name="Cuomo C."/>
            <person name="de Hoog S."/>
            <person name="Gorbushina A."/>
            <person name="Walker B."/>
            <person name="Young S.K."/>
            <person name="Zeng Q."/>
            <person name="Gargeya S."/>
            <person name="Fitzgerald M."/>
            <person name="Haas B."/>
            <person name="Abouelleil A."/>
            <person name="Allen A.W."/>
            <person name="Alvarado L."/>
            <person name="Arachchi H.M."/>
            <person name="Berlin A.M."/>
            <person name="Chapman S.B."/>
            <person name="Gainer-Dewar J."/>
            <person name="Goldberg J."/>
            <person name="Griggs A."/>
            <person name="Gujja S."/>
            <person name="Hansen M."/>
            <person name="Howarth C."/>
            <person name="Imamovic A."/>
            <person name="Ireland A."/>
            <person name="Larimer J."/>
            <person name="McCowan C."/>
            <person name="Murphy C."/>
            <person name="Pearson M."/>
            <person name="Poon T.W."/>
            <person name="Priest M."/>
            <person name="Roberts A."/>
            <person name="Saif S."/>
            <person name="Shea T."/>
            <person name="Sisk P."/>
            <person name="Sykes S."/>
            <person name="Wortman J."/>
            <person name="Nusbaum C."/>
            <person name="Birren B."/>
        </authorList>
    </citation>
    <scope>NUCLEOTIDE SEQUENCE [LARGE SCALE GENOMIC DNA]</scope>
    <source>
        <strain evidence="3 4">CBS 606.96</strain>
    </source>
</reference>
<keyword evidence="2" id="KW-0812">Transmembrane</keyword>
<gene>
    <name evidence="3" type="ORF">A1O3_05607</name>
</gene>
<evidence type="ECO:0000256" key="2">
    <source>
        <dbReference type="SAM" id="Phobius"/>
    </source>
</evidence>
<evidence type="ECO:0000313" key="4">
    <source>
        <dbReference type="Proteomes" id="UP000019478"/>
    </source>
</evidence>
<feature type="region of interest" description="Disordered" evidence="1">
    <location>
        <begin position="88"/>
        <end position="143"/>
    </location>
</feature>
<dbReference type="Proteomes" id="UP000019478">
    <property type="component" value="Unassembled WGS sequence"/>
</dbReference>
<accession>W9XWK6</accession>
<dbReference type="OrthoDB" id="4083871at2759"/>
<feature type="transmembrane region" description="Helical" evidence="2">
    <location>
        <begin position="6"/>
        <end position="31"/>
    </location>
</feature>
<evidence type="ECO:0000256" key="1">
    <source>
        <dbReference type="SAM" id="MobiDB-lite"/>
    </source>
</evidence>
<protein>
    <submittedName>
        <fullName evidence="3">Uncharacterized protein</fullName>
    </submittedName>
</protein>
<dbReference type="eggNOG" id="ENOG502SSTB">
    <property type="taxonomic scope" value="Eukaryota"/>
</dbReference>
<name>W9XWK6_9EURO</name>
<keyword evidence="4" id="KW-1185">Reference proteome</keyword>
<feature type="compositionally biased region" description="Polar residues" evidence="1">
    <location>
        <begin position="119"/>
        <end position="143"/>
    </location>
</feature>
<feature type="compositionally biased region" description="Low complexity" evidence="1">
    <location>
        <begin position="97"/>
        <end position="107"/>
    </location>
</feature>
<comment type="caution">
    <text evidence="3">The sequence shown here is derived from an EMBL/GenBank/DDBJ whole genome shotgun (WGS) entry which is preliminary data.</text>
</comment>
<sequence length="143" mass="15347">MAPAGSIIPLIILLVVVAVLAAVGFVAYSVAHDVGHKTRIKLEKKNVSFSRGGMKVGVKEKTFEQQEDAAQSVITKIWNNSSWPAYKSRLGWGQTNQSASPQSQPPSQKKEPSSRPSSHQTPTVSRHGSSQANLSTTSSAQVH</sequence>
<dbReference type="EMBL" id="AMGY01000004">
    <property type="protein sequence ID" value="EXJ84932.1"/>
    <property type="molecule type" value="Genomic_DNA"/>
</dbReference>
<keyword evidence="2" id="KW-0472">Membrane</keyword>
<dbReference type="PANTHER" id="PTHR42077:SF1">
    <property type="entry name" value="YALI0F30239P"/>
    <property type="match status" value="1"/>
</dbReference>
<proteinExistence type="predicted"/>
<dbReference type="AlphaFoldDB" id="W9XWK6"/>
<keyword evidence="2" id="KW-1133">Transmembrane helix</keyword>
<dbReference type="RefSeq" id="XP_007733917.1">
    <property type="nucleotide sequence ID" value="XM_007735727.1"/>
</dbReference>
<dbReference type="HOGENOM" id="CLU_150197_0_0_1"/>
<dbReference type="GeneID" id="19169717"/>